<proteinExistence type="predicted"/>
<feature type="compositionally biased region" description="Polar residues" evidence="1">
    <location>
        <begin position="37"/>
        <end position="56"/>
    </location>
</feature>
<reference evidence="2 3" key="1">
    <citation type="journal article" date="2022" name="Nat. Plants">
        <title>Genomes of leafy and leafless Platanthera orchids illuminate the evolution of mycoheterotrophy.</title>
        <authorList>
            <person name="Li M.H."/>
            <person name="Liu K.W."/>
            <person name="Li Z."/>
            <person name="Lu H.C."/>
            <person name="Ye Q.L."/>
            <person name="Zhang D."/>
            <person name="Wang J.Y."/>
            <person name="Li Y.F."/>
            <person name="Zhong Z.M."/>
            <person name="Liu X."/>
            <person name="Yu X."/>
            <person name="Liu D.K."/>
            <person name="Tu X.D."/>
            <person name="Liu B."/>
            <person name="Hao Y."/>
            <person name="Liao X.Y."/>
            <person name="Jiang Y.T."/>
            <person name="Sun W.H."/>
            <person name="Chen J."/>
            <person name="Chen Y.Q."/>
            <person name="Ai Y."/>
            <person name="Zhai J.W."/>
            <person name="Wu S.S."/>
            <person name="Zhou Z."/>
            <person name="Hsiao Y.Y."/>
            <person name="Wu W.L."/>
            <person name="Chen Y.Y."/>
            <person name="Lin Y.F."/>
            <person name="Hsu J.L."/>
            <person name="Li C.Y."/>
            <person name="Wang Z.W."/>
            <person name="Zhao X."/>
            <person name="Zhong W.Y."/>
            <person name="Ma X.K."/>
            <person name="Ma L."/>
            <person name="Huang J."/>
            <person name="Chen G.Z."/>
            <person name="Huang M.Z."/>
            <person name="Huang L."/>
            <person name="Peng D.H."/>
            <person name="Luo Y.B."/>
            <person name="Zou S.Q."/>
            <person name="Chen S.P."/>
            <person name="Lan S."/>
            <person name="Tsai W.C."/>
            <person name="Van de Peer Y."/>
            <person name="Liu Z.J."/>
        </authorList>
    </citation>
    <scope>NUCLEOTIDE SEQUENCE [LARGE SCALE GENOMIC DNA]</scope>
    <source>
        <strain evidence="2">Lor288</strain>
    </source>
</reference>
<evidence type="ECO:0000256" key="1">
    <source>
        <dbReference type="SAM" id="MobiDB-lite"/>
    </source>
</evidence>
<organism evidence="2 3">
    <name type="scientific">Platanthera guangdongensis</name>
    <dbReference type="NCBI Taxonomy" id="2320717"/>
    <lineage>
        <taxon>Eukaryota</taxon>
        <taxon>Viridiplantae</taxon>
        <taxon>Streptophyta</taxon>
        <taxon>Embryophyta</taxon>
        <taxon>Tracheophyta</taxon>
        <taxon>Spermatophyta</taxon>
        <taxon>Magnoliopsida</taxon>
        <taxon>Liliopsida</taxon>
        <taxon>Asparagales</taxon>
        <taxon>Orchidaceae</taxon>
        <taxon>Orchidoideae</taxon>
        <taxon>Orchideae</taxon>
        <taxon>Orchidinae</taxon>
        <taxon>Platanthera</taxon>
    </lineage>
</organism>
<name>A0ABR2MMS0_9ASPA</name>
<dbReference type="Proteomes" id="UP001412067">
    <property type="component" value="Unassembled WGS sequence"/>
</dbReference>
<comment type="caution">
    <text evidence="2">The sequence shown here is derived from an EMBL/GenBank/DDBJ whole genome shotgun (WGS) entry which is preliminary data.</text>
</comment>
<evidence type="ECO:0000313" key="3">
    <source>
        <dbReference type="Proteomes" id="UP001412067"/>
    </source>
</evidence>
<sequence>MGLTEGRVGFALIEIIAFDFEPLKLGLDRDSNERGQDSNLQSSGHEPDESTNSSTPLGLLLRDPEISEYEIAEHLAVLTPLAYRSSVQKPRTRTCIEKDFPLAAVLPYQLSCPALLLA</sequence>
<protein>
    <submittedName>
        <fullName evidence="2">Uncharacterized protein</fullName>
    </submittedName>
</protein>
<dbReference type="EMBL" id="JBBWWR010000006">
    <property type="protein sequence ID" value="KAK8965440.1"/>
    <property type="molecule type" value="Genomic_DNA"/>
</dbReference>
<gene>
    <name evidence="2" type="ORF">KSP40_PGU001366</name>
</gene>
<evidence type="ECO:0000313" key="2">
    <source>
        <dbReference type="EMBL" id="KAK8965440.1"/>
    </source>
</evidence>
<feature type="region of interest" description="Disordered" evidence="1">
    <location>
        <begin position="29"/>
        <end position="58"/>
    </location>
</feature>
<accession>A0ABR2MMS0</accession>
<keyword evidence="3" id="KW-1185">Reference proteome</keyword>